<dbReference type="Gene3D" id="3.40.50.300">
    <property type="entry name" value="P-loop containing nucleotide triphosphate hydrolases"/>
    <property type="match status" value="2"/>
</dbReference>
<dbReference type="SMART" id="SM00382">
    <property type="entry name" value="AAA"/>
    <property type="match status" value="2"/>
</dbReference>
<name>A0A1E5XHQ1_9HYPH</name>
<evidence type="ECO:0000256" key="1">
    <source>
        <dbReference type="ARBA" id="ARBA00005417"/>
    </source>
</evidence>
<dbReference type="InterPro" id="IPR027417">
    <property type="entry name" value="P-loop_NTPase"/>
</dbReference>
<keyword evidence="3" id="KW-0762">Sugar transport</keyword>
<dbReference type="Proteomes" id="UP000095463">
    <property type="component" value="Unassembled WGS sequence"/>
</dbReference>
<evidence type="ECO:0000256" key="4">
    <source>
        <dbReference type="ARBA" id="ARBA00022737"/>
    </source>
</evidence>
<accession>A0A1E5XHQ1</accession>
<dbReference type="InterPro" id="IPR003439">
    <property type="entry name" value="ABC_transporter-like_ATP-bd"/>
</dbReference>
<dbReference type="SUPFAM" id="SSF52540">
    <property type="entry name" value="P-loop containing nucleoside triphosphate hydrolases"/>
    <property type="match status" value="2"/>
</dbReference>
<comment type="caution">
    <text evidence="8">The sequence shown here is derived from an EMBL/GenBank/DDBJ whole genome shotgun (WGS) entry which is preliminary data.</text>
</comment>
<evidence type="ECO:0000313" key="8">
    <source>
        <dbReference type="EMBL" id="OEO28131.1"/>
    </source>
</evidence>
<evidence type="ECO:0000256" key="6">
    <source>
        <dbReference type="ARBA" id="ARBA00022840"/>
    </source>
</evidence>
<evidence type="ECO:0000256" key="5">
    <source>
        <dbReference type="ARBA" id="ARBA00022741"/>
    </source>
</evidence>
<feature type="domain" description="ABC transporter" evidence="7">
    <location>
        <begin position="260"/>
        <end position="504"/>
    </location>
</feature>
<evidence type="ECO:0000313" key="9">
    <source>
        <dbReference type="Proteomes" id="UP000095463"/>
    </source>
</evidence>
<gene>
    <name evidence="8" type="ORF">VW23_006230</name>
</gene>
<dbReference type="CDD" id="cd03215">
    <property type="entry name" value="ABC_Carb_Monos_II"/>
    <property type="match status" value="1"/>
</dbReference>
<dbReference type="GO" id="GO:0016887">
    <property type="term" value="F:ATP hydrolysis activity"/>
    <property type="evidence" value="ECO:0007669"/>
    <property type="project" value="InterPro"/>
</dbReference>
<dbReference type="PROSITE" id="PS50893">
    <property type="entry name" value="ABC_TRANSPORTER_2"/>
    <property type="match status" value="2"/>
</dbReference>
<dbReference type="InterPro" id="IPR017871">
    <property type="entry name" value="ABC_transporter-like_CS"/>
</dbReference>
<dbReference type="InterPro" id="IPR050107">
    <property type="entry name" value="ABC_carbohydrate_import_ATPase"/>
</dbReference>
<sequence>MLDGKAARPFAELSGVSKYFSGARALEGVDFSCREGSIHAILGENGAGKSTLIKIMAGVVQADTGTLTVEGTPHRFSRPSEAAKAGIVCVFQELSLLPDLSVADNISISDPPRRFGLIDRRAQRERAEALLARIHCEDVDPRALIRDLSLSRRQMVEIAKALGKNPKLLILDEATSALTSRDVETVYNVLAELKAEGTGMLFISHRMHEVEALCDTLSVFRNGRHIETFDKGARTQDEIVKLMIGRDIVHKFPPKPPALSRKPHLAVTDLKWENRLNGVSLSVGKGEIVGLGGLDGQGQKELLLALFGVLRGVEGKVTVGGEGGIPSSPADAKGGRSRIALVPEDRKTEGLMLPMSIADNLLVASFDKVSQGPFIDPAKSRQAVADAIAQLQIKLNKPDDPVASLSGGNQQKVVIAKWLLTKPEVMLLNDPTRGIDVGTKQELYRLMRELADKDTAILFYSTDYAELIGCCDRVAVMYDGRIVTEFSGDAITEEALVAAALNITRPADAPAREAVPA</sequence>
<dbReference type="PANTHER" id="PTHR43790">
    <property type="entry name" value="CARBOHYDRATE TRANSPORT ATP-BINDING PROTEIN MG119-RELATED"/>
    <property type="match status" value="1"/>
</dbReference>
<dbReference type="Pfam" id="PF00005">
    <property type="entry name" value="ABC_tran"/>
    <property type="match status" value="2"/>
</dbReference>
<dbReference type="OrthoDB" id="9805029at2"/>
<keyword evidence="5" id="KW-0547">Nucleotide-binding</keyword>
<comment type="similarity">
    <text evidence="1">Belongs to the ABC transporter superfamily.</text>
</comment>
<evidence type="ECO:0000256" key="2">
    <source>
        <dbReference type="ARBA" id="ARBA00022448"/>
    </source>
</evidence>
<keyword evidence="4" id="KW-0677">Repeat</keyword>
<dbReference type="CDD" id="cd03216">
    <property type="entry name" value="ABC_Carb_Monos_I"/>
    <property type="match status" value="1"/>
</dbReference>
<organism evidence="8 9">
    <name type="scientific">Devosia insulae DS-56</name>
    <dbReference type="NCBI Taxonomy" id="1116389"/>
    <lineage>
        <taxon>Bacteria</taxon>
        <taxon>Pseudomonadati</taxon>
        <taxon>Pseudomonadota</taxon>
        <taxon>Alphaproteobacteria</taxon>
        <taxon>Hyphomicrobiales</taxon>
        <taxon>Devosiaceae</taxon>
        <taxon>Devosia</taxon>
    </lineage>
</organism>
<reference evidence="8 9" key="1">
    <citation type="journal article" date="2015" name="Genome Announc.">
        <title>Genome Assemblies of Three Soil-Associated Devosia species: D. insulae, D. limi, and D. soli.</title>
        <authorList>
            <person name="Hassan Y.I."/>
            <person name="Lepp D."/>
            <person name="Zhou T."/>
        </authorList>
    </citation>
    <scope>NUCLEOTIDE SEQUENCE [LARGE SCALE GENOMIC DNA]</scope>
    <source>
        <strain evidence="8 9">DS-56</strain>
    </source>
</reference>
<feature type="domain" description="ABC transporter" evidence="7">
    <location>
        <begin position="11"/>
        <end position="247"/>
    </location>
</feature>
<keyword evidence="9" id="KW-1185">Reference proteome</keyword>
<dbReference type="GO" id="GO:0005524">
    <property type="term" value="F:ATP binding"/>
    <property type="evidence" value="ECO:0007669"/>
    <property type="project" value="UniProtKB-KW"/>
</dbReference>
<evidence type="ECO:0000259" key="7">
    <source>
        <dbReference type="PROSITE" id="PS50893"/>
    </source>
</evidence>
<dbReference type="InterPro" id="IPR003593">
    <property type="entry name" value="AAA+_ATPase"/>
</dbReference>
<keyword evidence="6 8" id="KW-0067">ATP-binding</keyword>
<dbReference type="RefSeq" id="WP_069912540.1">
    <property type="nucleotide sequence ID" value="NZ_LAJE02000398.1"/>
</dbReference>
<dbReference type="PROSITE" id="PS00211">
    <property type="entry name" value="ABC_TRANSPORTER_1"/>
    <property type="match status" value="1"/>
</dbReference>
<keyword evidence="2" id="KW-0813">Transport</keyword>
<evidence type="ECO:0000256" key="3">
    <source>
        <dbReference type="ARBA" id="ARBA00022597"/>
    </source>
</evidence>
<proteinExistence type="inferred from homology"/>
<dbReference type="EMBL" id="LAJE02000398">
    <property type="protein sequence ID" value="OEO28131.1"/>
    <property type="molecule type" value="Genomic_DNA"/>
</dbReference>
<dbReference type="AlphaFoldDB" id="A0A1E5XHQ1"/>
<protein>
    <submittedName>
        <fullName evidence="8">Sugar ABC transporter ATP-binding protein</fullName>
    </submittedName>
</protein>
<dbReference type="PANTHER" id="PTHR43790:SF9">
    <property type="entry name" value="GALACTOFURANOSE TRANSPORTER ATP-BINDING PROTEIN YTFR"/>
    <property type="match status" value="1"/>
</dbReference>